<dbReference type="AlphaFoldDB" id="A0A0A9AGK5"/>
<sequence length="44" mass="4833">MTHRASAADEPHDVQARCAQSRVRTAGRMTRGVAVLNHLGHPDR</sequence>
<feature type="compositionally biased region" description="Basic and acidic residues" evidence="1">
    <location>
        <begin position="1"/>
        <end position="15"/>
    </location>
</feature>
<accession>A0A0A9AGK5</accession>
<reference evidence="2" key="2">
    <citation type="journal article" date="2015" name="Data Brief">
        <title>Shoot transcriptome of the giant reed, Arundo donax.</title>
        <authorList>
            <person name="Barrero R.A."/>
            <person name="Guerrero F.D."/>
            <person name="Moolhuijzen P."/>
            <person name="Goolsby J.A."/>
            <person name="Tidwell J."/>
            <person name="Bellgard S.E."/>
            <person name="Bellgard M.I."/>
        </authorList>
    </citation>
    <scope>NUCLEOTIDE SEQUENCE</scope>
    <source>
        <tissue evidence="2">Shoot tissue taken approximately 20 cm above the soil surface</tissue>
    </source>
</reference>
<evidence type="ECO:0000256" key="1">
    <source>
        <dbReference type="SAM" id="MobiDB-lite"/>
    </source>
</evidence>
<protein>
    <submittedName>
        <fullName evidence="2">Uncharacterized protein</fullName>
    </submittedName>
</protein>
<name>A0A0A9AGK5_ARUDO</name>
<proteinExistence type="predicted"/>
<evidence type="ECO:0000313" key="2">
    <source>
        <dbReference type="EMBL" id="JAD46222.1"/>
    </source>
</evidence>
<dbReference type="EMBL" id="GBRH01251673">
    <property type="protein sequence ID" value="JAD46222.1"/>
    <property type="molecule type" value="Transcribed_RNA"/>
</dbReference>
<organism evidence="2">
    <name type="scientific">Arundo donax</name>
    <name type="common">Giant reed</name>
    <name type="synonym">Donax arundinaceus</name>
    <dbReference type="NCBI Taxonomy" id="35708"/>
    <lineage>
        <taxon>Eukaryota</taxon>
        <taxon>Viridiplantae</taxon>
        <taxon>Streptophyta</taxon>
        <taxon>Embryophyta</taxon>
        <taxon>Tracheophyta</taxon>
        <taxon>Spermatophyta</taxon>
        <taxon>Magnoliopsida</taxon>
        <taxon>Liliopsida</taxon>
        <taxon>Poales</taxon>
        <taxon>Poaceae</taxon>
        <taxon>PACMAD clade</taxon>
        <taxon>Arundinoideae</taxon>
        <taxon>Arundineae</taxon>
        <taxon>Arundo</taxon>
    </lineage>
</organism>
<reference evidence="2" key="1">
    <citation type="submission" date="2014-09" db="EMBL/GenBank/DDBJ databases">
        <authorList>
            <person name="Magalhaes I.L.F."/>
            <person name="Oliveira U."/>
            <person name="Santos F.R."/>
            <person name="Vidigal T.H.D.A."/>
            <person name="Brescovit A.D."/>
            <person name="Santos A.J."/>
        </authorList>
    </citation>
    <scope>NUCLEOTIDE SEQUENCE</scope>
    <source>
        <tissue evidence="2">Shoot tissue taken approximately 20 cm above the soil surface</tissue>
    </source>
</reference>
<feature type="region of interest" description="Disordered" evidence="1">
    <location>
        <begin position="1"/>
        <end position="25"/>
    </location>
</feature>